<keyword evidence="8" id="KW-1185">Reference proteome</keyword>
<dbReference type="InterPro" id="IPR001837">
    <property type="entry name" value="Adenylate_cyclase-assoc_CAP"/>
</dbReference>
<dbReference type="InterPro" id="IPR013912">
    <property type="entry name" value="Adenylate_cyclase-assoc_CAP_C"/>
</dbReference>
<dbReference type="InterPro" id="IPR006599">
    <property type="entry name" value="CARP_motif"/>
</dbReference>
<dbReference type="FunFam" id="1.25.40.330:FF:000001">
    <property type="entry name" value="Adenylyl cyclase-associated protein"/>
    <property type="match status" value="1"/>
</dbReference>
<dbReference type="GO" id="GO:0019933">
    <property type="term" value="P:cAMP-mediated signaling"/>
    <property type="evidence" value="ECO:0007669"/>
    <property type="project" value="TreeGrafter"/>
</dbReference>
<dbReference type="InterPro" id="IPR036223">
    <property type="entry name" value="CAP_C_sf"/>
</dbReference>
<dbReference type="Pfam" id="PF21938">
    <property type="entry name" value="CAP_N"/>
    <property type="match status" value="1"/>
</dbReference>
<dbReference type="Gene3D" id="1.25.40.330">
    <property type="entry name" value="Adenylate cyclase-associated CAP, N-terminal domain"/>
    <property type="match status" value="1"/>
</dbReference>
<evidence type="ECO:0000256" key="3">
    <source>
        <dbReference type="ARBA" id="ARBA00072052"/>
    </source>
</evidence>
<dbReference type="AlphaFoldDB" id="A0A3D8S056"/>
<dbReference type="InterPro" id="IPR017901">
    <property type="entry name" value="C-CAP_CF_C-like"/>
</dbReference>
<protein>
    <recommendedName>
        <fullName evidence="3 4">Adenylyl cyclase-associated protein</fullName>
    </recommendedName>
</protein>
<evidence type="ECO:0000256" key="2">
    <source>
        <dbReference type="ARBA" id="ARBA00054756"/>
    </source>
</evidence>
<organism evidence="7 8">
    <name type="scientific">Coleophoma cylindrospora</name>
    <dbReference type="NCBI Taxonomy" id="1849047"/>
    <lineage>
        <taxon>Eukaryota</taxon>
        <taxon>Fungi</taxon>
        <taxon>Dikarya</taxon>
        <taxon>Ascomycota</taxon>
        <taxon>Pezizomycotina</taxon>
        <taxon>Leotiomycetes</taxon>
        <taxon>Helotiales</taxon>
        <taxon>Dermateaceae</taxon>
        <taxon>Coleophoma</taxon>
    </lineage>
</organism>
<dbReference type="Proteomes" id="UP000256645">
    <property type="component" value="Unassembled WGS sequence"/>
</dbReference>
<evidence type="ECO:0000259" key="6">
    <source>
        <dbReference type="PROSITE" id="PS51329"/>
    </source>
</evidence>
<dbReference type="InterPro" id="IPR018106">
    <property type="entry name" value="CAP_CS_N"/>
</dbReference>
<feature type="compositionally biased region" description="Basic and acidic residues" evidence="5">
    <location>
        <begin position="290"/>
        <end position="302"/>
    </location>
</feature>
<dbReference type="SUPFAM" id="SSF101278">
    <property type="entry name" value="N-terminal domain of adenylylcyclase associated protein, CAP"/>
    <property type="match status" value="1"/>
</dbReference>
<dbReference type="FunFam" id="2.160.20.70:FF:000008">
    <property type="entry name" value="Adenylyl cyclase-associated protein"/>
    <property type="match status" value="1"/>
</dbReference>
<feature type="region of interest" description="Disordered" evidence="5">
    <location>
        <begin position="260"/>
        <end position="312"/>
    </location>
</feature>
<dbReference type="PANTHER" id="PTHR10652">
    <property type="entry name" value="ADENYLYL CYCLASE-ASSOCIATED PROTEIN"/>
    <property type="match status" value="1"/>
</dbReference>
<evidence type="ECO:0000256" key="4">
    <source>
        <dbReference type="RuleBase" id="RU000647"/>
    </source>
</evidence>
<evidence type="ECO:0000256" key="1">
    <source>
        <dbReference type="ARBA" id="ARBA00007659"/>
    </source>
</evidence>
<name>A0A3D8S056_9HELO</name>
<dbReference type="InterPro" id="IPR053950">
    <property type="entry name" value="CAP_N"/>
</dbReference>
<dbReference type="SMART" id="SM00673">
    <property type="entry name" value="CARP"/>
    <property type="match status" value="2"/>
</dbReference>
<evidence type="ECO:0000256" key="5">
    <source>
        <dbReference type="SAM" id="MobiDB-lite"/>
    </source>
</evidence>
<gene>
    <name evidence="7" type="ORF">BP6252_04296</name>
</gene>
<comment type="caution">
    <text evidence="7">The sequence shown here is derived from an EMBL/GenBank/DDBJ whole genome shotgun (WGS) entry which is preliminary data.</text>
</comment>
<dbReference type="InterPro" id="IPR013992">
    <property type="entry name" value="Adenylate_cyclase-assoc_CAP_N"/>
</dbReference>
<dbReference type="GO" id="GO:0005737">
    <property type="term" value="C:cytoplasm"/>
    <property type="evidence" value="ECO:0007669"/>
    <property type="project" value="TreeGrafter"/>
</dbReference>
<dbReference type="PROSITE" id="PS51329">
    <property type="entry name" value="C_CAP_COFACTOR_C"/>
    <property type="match status" value="1"/>
</dbReference>
<dbReference type="InterPro" id="IPR016098">
    <property type="entry name" value="CAP/MinC_C"/>
</dbReference>
<dbReference type="Pfam" id="PF08603">
    <property type="entry name" value="CAP_C"/>
    <property type="match status" value="1"/>
</dbReference>
<dbReference type="Gene3D" id="2.160.20.70">
    <property type="match status" value="1"/>
</dbReference>
<dbReference type="GO" id="GO:0007015">
    <property type="term" value="P:actin filament organization"/>
    <property type="evidence" value="ECO:0007669"/>
    <property type="project" value="TreeGrafter"/>
</dbReference>
<feature type="region of interest" description="Disordered" evidence="5">
    <location>
        <begin position="324"/>
        <end position="381"/>
    </location>
</feature>
<accession>A0A3D8S056</accession>
<dbReference type="Pfam" id="PF01213">
    <property type="entry name" value="CAP_N-CM"/>
    <property type="match status" value="1"/>
</dbReference>
<evidence type="ECO:0000313" key="7">
    <source>
        <dbReference type="EMBL" id="RDW79658.1"/>
    </source>
</evidence>
<comment type="similarity">
    <text evidence="1 4">Belongs to the CAP family.</text>
</comment>
<evidence type="ECO:0000313" key="8">
    <source>
        <dbReference type="Proteomes" id="UP000256645"/>
    </source>
</evidence>
<dbReference type="GO" id="GO:0008179">
    <property type="term" value="F:adenylate cyclase binding"/>
    <property type="evidence" value="ECO:0007669"/>
    <property type="project" value="TreeGrafter"/>
</dbReference>
<comment type="function">
    <text evidence="2">The N-terminal domain binds to adenylyl cyclase, thereby enabling adenylyl cyclase to be activated by upstream regulatory signals, such as Ras. The C-terminal domain is required for normal cellular morphology and growth control.</text>
</comment>
<dbReference type="InterPro" id="IPR036222">
    <property type="entry name" value="CAP_N_sf"/>
</dbReference>
<dbReference type="PROSITE" id="PS01088">
    <property type="entry name" value="CAP_1"/>
    <property type="match status" value="1"/>
</dbReference>
<dbReference type="STRING" id="1849047.A0A3D8S056"/>
<feature type="compositionally biased region" description="Pro residues" evidence="5">
    <location>
        <begin position="272"/>
        <end position="289"/>
    </location>
</feature>
<dbReference type="OrthoDB" id="77251at2759"/>
<feature type="domain" description="C-CAP/cofactor C-like" evidence="6">
    <location>
        <begin position="378"/>
        <end position="515"/>
    </location>
</feature>
<dbReference type="GO" id="GO:0003779">
    <property type="term" value="F:actin binding"/>
    <property type="evidence" value="ECO:0007669"/>
    <property type="project" value="InterPro"/>
</dbReference>
<dbReference type="EMBL" id="PDLM01000004">
    <property type="protein sequence ID" value="RDW79658.1"/>
    <property type="molecule type" value="Genomic_DNA"/>
</dbReference>
<dbReference type="PANTHER" id="PTHR10652:SF0">
    <property type="entry name" value="ADENYLYL CYCLASE-ASSOCIATED PROTEIN"/>
    <property type="match status" value="1"/>
</dbReference>
<dbReference type="SUPFAM" id="SSF69340">
    <property type="entry name" value="C-terminal domain of adenylylcyclase associated protein"/>
    <property type="match status" value="1"/>
</dbReference>
<feature type="compositionally biased region" description="Low complexity" evidence="5">
    <location>
        <begin position="347"/>
        <end position="364"/>
    </location>
</feature>
<sequence length="538" mass="57719">MATMDDKVVPTIQRTELTALINRLEAATSRLEDIASSAIDSPQANGAPVSTAISATAPAPIPSAPAPPAAPKAAPIELPEQVEEFDTFISTSVKKYVDLSKGLGGAIAEQASSVLKAFEGQRKFLLIATQAKKPDMGSPAFMQLLKPLQDSITAVNDIRDANRGKPEFNQLSAVSESISVVAWVTVDPKPHKHVEESLGSAQYYGNRVLKEFKEKDPKQIEWIQAYYQIFKDLTEYVKQTYPSGILWNPKGVSADEALKSVGGSQAPAPSAGGPPPPPPPPPPGPPPKFDIPDIPEHGKPKESGIGAVFNDLNKGEDVTKGLRKVDKSQMTHKNPSLRAGSTVPTRSDSASSVSSVSRGKSPAPGKKPKPESMRTKKPPVKRLDGNKWLIENFENEPEPIEIEAEISHSILISRCSKTTIMVKGKANAISVDNSPRLSIVVESLVSSVDVIKCNNFALQVLGTLPTILMDQVDGAQVYLGKDSMETEVFSSKSSGINLNIIDAASEEGDYKEVPLPEQLRTYITKDGKVASEIVEHAG</sequence>
<proteinExistence type="inferred from homology"/>
<reference evidence="7 8" key="1">
    <citation type="journal article" date="2018" name="IMA Fungus">
        <title>IMA Genome-F 9: Draft genome sequence of Annulohypoxylon stygium, Aspergillus mulundensis, Berkeleyomyces basicola (syn. Thielaviopsis basicola), Ceratocystis smalleyi, two Cercospora beticola strains, Coleophoma cylindrospora, Fusarium fracticaudum, Phialophora cf. hyalina, and Morchella septimelata.</title>
        <authorList>
            <person name="Wingfield B.D."/>
            <person name="Bills G.F."/>
            <person name="Dong Y."/>
            <person name="Huang W."/>
            <person name="Nel W.J."/>
            <person name="Swalarsk-Parry B.S."/>
            <person name="Vaghefi N."/>
            <person name="Wilken P.M."/>
            <person name="An Z."/>
            <person name="de Beer Z.W."/>
            <person name="De Vos L."/>
            <person name="Chen L."/>
            <person name="Duong T.A."/>
            <person name="Gao Y."/>
            <person name="Hammerbacher A."/>
            <person name="Kikkert J.R."/>
            <person name="Li Y."/>
            <person name="Li H."/>
            <person name="Li K."/>
            <person name="Li Q."/>
            <person name="Liu X."/>
            <person name="Ma X."/>
            <person name="Naidoo K."/>
            <person name="Pethybridge S.J."/>
            <person name="Sun J."/>
            <person name="Steenkamp E.T."/>
            <person name="van der Nest M.A."/>
            <person name="van Wyk S."/>
            <person name="Wingfield M.J."/>
            <person name="Xiong C."/>
            <person name="Yue Q."/>
            <person name="Zhang X."/>
        </authorList>
    </citation>
    <scope>NUCLEOTIDE SEQUENCE [LARGE SCALE GENOMIC DNA]</scope>
    <source>
        <strain evidence="7 8">BP6252</strain>
    </source>
</reference>